<reference evidence="3" key="2">
    <citation type="submission" date="2023-02" db="EMBL/GenBank/DDBJ databases">
        <title>'Rhodoalgimonas zhirmunskyi' gen. nov., isolated from a red alga.</title>
        <authorList>
            <person name="Nedashkovskaya O.I."/>
            <person name="Otstavnykh N.Y."/>
            <person name="Bystritskaya E.P."/>
            <person name="Balabanova L.A."/>
            <person name="Isaeva M.P."/>
        </authorList>
    </citation>
    <scope>NUCLEOTIDE SEQUENCE</scope>
    <source>
        <strain evidence="3">KCTC 52189</strain>
    </source>
</reference>
<evidence type="ECO:0008006" key="5">
    <source>
        <dbReference type="Google" id="ProtNLM"/>
    </source>
</evidence>
<comment type="caution">
    <text evidence="3">The sequence shown here is derived from an EMBL/GenBank/DDBJ whole genome shotgun (WGS) entry which is preliminary data.</text>
</comment>
<evidence type="ECO:0000256" key="2">
    <source>
        <dbReference type="SAM" id="SignalP"/>
    </source>
</evidence>
<dbReference type="Proteomes" id="UP001226762">
    <property type="component" value="Unassembled WGS sequence"/>
</dbReference>
<dbReference type="EMBL" id="JANHAX010000006">
    <property type="protein sequence ID" value="MDQ2091705.1"/>
    <property type="molecule type" value="Genomic_DNA"/>
</dbReference>
<evidence type="ECO:0000313" key="3">
    <source>
        <dbReference type="EMBL" id="MDQ2091705.1"/>
    </source>
</evidence>
<feature type="signal peptide" evidence="2">
    <location>
        <begin position="1"/>
        <end position="21"/>
    </location>
</feature>
<dbReference type="PROSITE" id="PS51257">
    <property type="entry name" value="PROKAR_LIPOPROTEIN"/>
    <property type="match status" value="1"/>
</dbReference>
<sequence length="328" mass="34323">MRSPFASLTAAVALMALAACAGDPLARVERLEDVDVSTPAATVEAVAAPEETAENTGFFQRLLRKREVAPAAAAATDDDVGRPLTTTTATTTEAGSVPNDAAPAPATRGLLGIFNRNRPEPVADADGVQLASVDAPVTAAETPGTKTDARARTGFFGAAGTVGAGLDARDAVPGEVLPFGEVARACHVKRGDLGQVVAKYPERGAKYKVYDNAPGNLGLHTFYVTGFRDGCPRQFTAALALFGTAGMYESLRYALPASARSKKPTDKAYEKVKSRICGVSRGKPCGAKIGRMEKNTVFLSLYNRFEGAQGWTNLLLSEGEVVARDVEG</sequence>
<keyword evidence="4" id="KW-1185">Reference proteome</keyword>
<dbReference type="AlphaFoldDB" id="A0AAE3WHC5"/>
<feature type="chain" id="PRO_5041997572" description="Lipoprotein" evidence="2">
    <location>
        <begin position="22"/>
        <end position="328"/>
    </location>
</feature>
<protein>
    <recommendedName>
        <fullName evidence="5">Lipoprotein</fullName>
    </recommendedName>
</protein>
<evidence type="ECO:0000313" key="4">
    <source>
        <dbReference type="Proteomes" id="UP001226762"/>
    </source>
</evidence>
<reference evidence="3" key="1">
    <citation type="submission" date="2022-07" db="EMBL/GenBank/DDBJ databases">
        <authorList>
            <person name="Otstavnykh N."/>
            <person name="Isaeva M."/>
            <person name="Bystritskaya E."/>
        </authorList>
    </citation>
    <scope>NUCLEOTIDE SEQUENCE</scope>
    <source>
        <strain evidence="3">KCTC 52189</strain>
    </source>
</reference>
<proteinExistence type="predicted"/>
<accession>A0AAE3WHC5</accession>
<name>A0AAE3WHC5_9RHOB</name>
<organism evidence="3 4">
    <name type="scientific">Marimonas arenosa</name>
    <dbReference type="NCBI Taxonomy" id="1795305"/>
    <lineage>
        <taxon>Bacteria</taxon>
        <taxon>Pseudomonadati</taxon>
        <taxon>Pseudomonadota</taxon>
        <taxon>Alphaproteobacteria</taxon>
        <taxon>Rhodobacterales</taxon>
        <taxon>Paracoccaceae</taxon>
        <taxon>Marimonas</taxon>
    </lineage>
</organism>
<feature type="region of interest" description="Disordered" evidence="1">
    <location>
        <begin position="70"/>
        <end position="104"/>
    </location>
</feature>
<keyword evidence="2" id="KW-0732">Signal</keyword>
<evidence type="ECO:0000256" key="1">
    <source>
        <dbReference type="SAM" id="MobiDB-lite"/>
    </source>
</evidence>
<gene>
    <name evidence="3" type="ORF">NO357_17525</name>
</gene>